<dbReference type="AlphaFoldDB" id="A0A914HS94"/>
<feature type="compositionally biased region" description="Polar residues" evidence="1">
    <location>
        <begin position="112"/>
        <end position="146"/>
    </location>
</feature>
<feature type="compositionally biased region" description="Pro residues" evidence="1">
    <location>
        <begin position="230"/>
        <end position="240"/>
    </location>
</feature>
<dbReference type="Pfam" id="PF02205">
    <property type="entry name" value="WH2"/>
    <property type="match status" value="1"/>
</dbReference>
<organism evidence="3 4">
    <name type="scientific">Globodera rostochiensis</name>
    <name type="common">Golden nematode worm</name>
    <name type="synonym">Heterodera rostochiensis</name>
    <dbReference type="NCBI Taxonomy" id="31243"/>
    <lineage>
        <taxon>Eukaryota</taxon>
        <taxon>Metazoa</taxon>
        <taxon>Ecdysozoa</taxon>
        <taxon>Nematoda</taxon>
        <taxon>Chromadorea</taxon>
        <taxon>Rhabditida</taxon>
        <taxon>Tylenchina</taxon>
        <taxon>Tylenchomorpha</taxon>
        <taxon>Tylenchoidea</taxon>
        <taxon>Heteroderidae</taxon>
        <taxon>Heteroderinae</taxon>
        <taxon>Globodera</taxon>
    </lineage>
</organism>
<dbReference type="InterPro" id="IPR003124">
    <property type="entry name" value="WH2_dom"/>
</dbReference>
<protein>
    <submittedName>
        <fullName evidence="4">WH2 domain-containing protein</fullName>
    </submittedName>
</protein>
<feature type="compositionally biased region" description="Polar residues" evidence="1">
    <location>
        <begin position="178"/>
        <end position="200"/>
    </location>
</feature>
<proteinExistence type="predicted"/>
<evidence type="ECO:0000256" key="1">
    <source>
        <dbReference type="SAM" id="MobiDB-lite"/>
    </source>
</evidence>
<evidence type="ECO:0000313" key="3">
    <source>
        <dbReference type="Proteomes" id="UP000887572"/>
    </source>
</evidence>
<reference evidence="4" key="1">
    <citation type="submission" date="2022-11" db="UniProtKB">
        <authorList>
            <consortium name="WormBaseParasite"/>
        </authorList>
    </citation>
    <scope>IDENTIFICATION</scope>
</reference>
<evidence type="ECO:0000313" key="4">
    <source>
        <dbReference type="WBParaSite" id="Gr19_v10_g4190.t1"/>
    </source>
</evidence>
<feature type="compositionally biased region" description="Pro residues" evidence="1">
    <location>
        <begin position="1"/>
        <end position="15"/>
    </location>
</feature>
<keyword evidence="3" id="KW-1185">Reference proteome</keyword>
<dbReference type="WBParaSite" id="Gr19_v10_g4190.t1">
    <property type="protein sequence ID" value="Gr19_v10_g4190.t1"/>
    <property type="gene ID" value="Gr19_v10_g4190"/>
</dbReference>
<dbReference type="PROSITE" id="PS51082">
    <property type="entry name" value="WH2"/>
    <property type="match status" value="1"/>
</dbReference>
<dbReference type="Proteomes" id="UP000887572">
    <property type="component" value="Unplaced"/>
</dbReference>
<feature type="region of interest" description="Disordered" evidence="1">
    <location>
        <begin position="49"/>
        <end position="79"/>
    </location>
</feature>
<feature type="region of interest" description="Disordered" evidence="1">
    <location>
        <begin position="95"/>
        <end position="242"/>
    </location>
</feature>
<feature type="compositionally biased region" description="Polar residues" evidence="1">
    <location>
        <begin position="16"/>
        <end position="32"/>
    </location>
</feature>
<dbReference type="GO" id="GO:0003779">
    <property type="term" value="F:actin binding"/>
    <property type="evidence" value="ECO:0007669"/>
    <property type="project" value="InterPro"/>
</dbReference>
<sequence length="317" mass="33713">MPGPAPPPPPPPPPTSLSNHSNTVAPQKTTGTRAMLLNEIHKGTRLKKTVTNDRSAPTVEGQIVGDGPSTGRVAASAATNQKGCTNVASKITRNECVPPAPKDSPVKRVPSTAVSGNLSTVVNHSASANETAANRSTRATAIENLQKSLSTTSTSAPPPLPAKLPKQKSVVAQPSKLPLSQQGQFQTLRPLKTQPNSNENKAPLRRAGSNEEIQKRPTAPPPSIMRRPDAPPPPPPPPVMARPVQMAPAVRDIEQLVTSDKSLARIDSSSPPLPPPRVSSYLESMEQRFHFVPITELPPPPKFIGFRKDYANSDVTK</sequence>
<feature type="region of interest" description="Disordered" evidence="1">
    <location>
        <begin position="1"/>
        <end position="32"/>
    </location>
</feature>
<feature type="domain" description="WH2" evidence="2">
    <location>
        <begin position="32"/>
        <end position="49"/>
    </location>
</feature>
<name>A0A914HS94_GLORO</name>
<evidence type="ECO:0000259" key="2">
    <source>
        <dbReference type="PROSITE" id="PS51082"/>
    </source>
</evidence>
<accession>A0A914HS94</accession>